<feature type="region of interest" description="Disordered" evidence="1">
    <location>
        <begin position="1"/>
        <end position="38"/>
    </location>
</feature>
<feature type="compositionally biased region" description="Polar residues" evidence="1">
    <location>
        <begin position="331"/>
        <end position="346"/>
    </location>
</feature>
<feature type="region of interest" description="Disordered" evidence="1">
    <location>
        <begin position="487"/>
        <end position="531"/>
    </location>
</feature>
<feature type="compositionally biased region" description="Acidic residues" evidence="1">
    <location>
        <begin position="466"/>
        <end position="477"/>
    </location>
</feature>
<feature type="region of interest" description="Disordered" evidence="1">
    <location>
        <begin position="459"/>
        <end position="478"/>
    </location>
</feature>
<dbReference type="Proteomes" id="UP001362999">
    <property type="component" value="Unassembled WGS sequence"/>
</dbReference>
<sequence length="531" mass="58143">MEGHNSDDDGDTSPTSTEGQETQEGPESELLPTKSKNGVGQDISALLQRLFQGVVVPVRSSNRDPSQRPIRCVLDEPLAQLALEQWLGEQVPLMGLMHGKNILRFTSAQCSTAGPSSPEFSPSPREIPQWAKNSARLVALYRVDEDGSPSEVAEIQSGVVRKNARPSVALGVGSKYTDAWLKHEVKPPILFPTTFMGPDIMFVLELTDPDKSRIWVAVQSKHTSSEQLRKNILNDAIRSVTPSQYYQVKPKQASKKPTKKMEKAIEKGKEENEKAVKLLRELPNRLQDGAGDCSLLRVVASWGATGLRQQLTRHEKALHTMRGKKTRATTDKTSPSAPMTKGTSSGVAEEAKQNHGPHPSTARSKRKAKEAPVQPSKKLGERKKAIHGSSTKKNISHHEKAKKVAQTSASLETPKPRKHPLQFYNDPGHHPIAELDISFMQSRGFDLLGLIREVESGAHEAAGFSDPEDGDDEDGEDAYVGFSHILPSVDEDVDMVESGEEDDEAEIETDPEEDNEDLISEPGSDVSMASG</sequence>
<organism evidence="2 3">
    <name type="scientific">Favolaschia claudopus</name>
    <dbReference type="NCBI Taxonomy" id="2862362"/>
    <lineage>
        <taxon>Eukaryota</taxon>
        <taxon>Fungi</taxon>
        <taxon>Dikarya</taxon>
        <taxon>Basidiomycota</taxon>
        <taxon>Agaricomycotina</taxon>
        <taxon>Agaricomycetes</taxon>
        <taxon>Agaricomycetidae</taxon>
        <taxon>Agaricales</taxon>
        <taxon>Marasmiineae</taxon>
        <taxon>Mycenaceae</taxon>
        <taxon>Favolaschia</taxon>
    </lineage>
</organism>
<feature type="region of interest" description="Disordered" evidence="1">
    <location>
        <begin position="313"/>
        <end position="420"/>
    </location>
</feature>
<evidence type="ECO:0000256" key="1">
    <source>
        <dbReference type="SAM" id="MobiDB-lite"/>
    </source>
</evidence>
<reference evidence="2 3" key="1">
    <citation type="journal article" date="2024" name="J Genomics">
        <title>Draft genome sequencing and assembly of Favolaschia claudopus CIRM-BRFM 2984 isolated from oak limbs.</title>
        <authorList>
            <person name="Navarro D."/>
            <person name="Drula E."/>
            <person name="Chaduli D."/>
            <person name="Cazenave R."/>
            <person name="Ahrendt S."/>
            <person name="Wang J."/>
            <person name="Lipzen A."/>
            <person name="Daum C."/>
            <person name="Barry K."/>
            <person name="Grigoriev I.V."/>
            <person name="Favel A."/>
            <person name="Rosso M.N."/>
            <person name="Martin F."/>
        </authorList>
    </citation>
    <scope>NUCLEOTIDE SEQUENCE [LARGE SCALE GENOMIC DNA]</scope>
    <source>
        <strain evidence="2 3">CIRM-BRFM 2984</strain>
    </source>
</reference>
<gene>
    <name evidence="2" type="ORF">R3P38DRAFT_3558784</name>
</gene>
<protein>
    <submittedName>
        <fullName evidence="2">Uncharacterized protein</fullName>
    </submittedName>
</protein>
<feature type="compositionally biased region" description="Acidic residues" evidence="1">
    <location>
        <begin position="489"/>
        <end position="519"/>
    </location>
</feature>
<dbReference type="AlphaFoldDB" id="A0AAW0B0J2"/>
<evidence type="ECO:0000313" key="3">
    <source>
        <dbReference type="Proteomes" id="UP001362999"/>
    </source>
</evidence>
<dbReference type="EMBL" id="JAWWNJ010000046">
    <property type="protein sequence ID" value="KAK7018426.1"/>
    <property type="molecule type" value="Genomic_DNA"/>
</dbReference>
<name>A0AAW0B0J2_9AGAR</name>
<accession>A0AAW0B0J2</accession>
<keyword evidence="3" id="KW-1185">Reference proteome</keyword>
<proteinExistence type="predicted"/>
<comment type="caution">
    <text evidence="2">The sequence shown here is derived from an EMBL/GenBank/DDBJ whole genome shotgun (WGS) entry which is preliminary data.</text>
</comment>
<evidence type="ECO:0000313" key="2">
    <source>
        <dbReference type="EMBL" id="KAK7018426.1"/>
    </source>
</evidence>